<accession>A0A8J5SNL8</accession>
<dbReference type="EMBL" id="JAAALK010000283">
    <property type="protein sequence ID" value="KAG8077023.1"/>
    <property type="molecule type" value="Genomic_DNA"/>
</dbReference>
<gene>
    <name evidence="1" type="ORF">GUJ93_ZPchr0006g44207</name>
</gene>
<dbReference type="PROSITE" id="PS00242">
    <property type="entry name" value="INTEGRIN_ALPHA"/>
    <property type="match status" value="1"/>
</dbReference>
<organism evidence="1 2">
    <name type="scientific">Zizania palustris</name>
    <name type="common">Northern wild rice</name>
    <dbReference type="NCBI Taxonomy" id="103762"/>
    <lineage>
        <taxon>Eukaryota</taxon>
        <taxon>Viridiplantae</taxon>
        <taxon>Streptophyta</taxon>
        <taxon>Embryophyta</taxon>
        <taxon>Tracheophyta</taxon>
        <taxon>Spermatophyta</taxon>
        <taxon>Magnoliopsida</taxon>
        <taxon>Liliopsida</taxon>
        <taxon>Poales</taxon>
        <taxon>Poaceae</taxon>
        <taxon>BOP clade</taxon>
        <taxon>Oryzoideae</taxon>
        <taxon>Oryzeae</taxon>
        <taxon>Zizaniinae</taxon>
        <taxon>Zizania</taxon>
    </lineage>
</organism>
<proteinExistence type="predicted"/>
<reference evidence="1" key="1">
    <citation type="journal article" date="2021" name="bioRxiv">
        <title>Whole Genome Assembly and Annotation of Northern Wild Rice, Zizania palustris L., Supports a Whole Genome Duplication in the Zizania Genus.</title>
        <authorList>
            <person name="Haas M."/>
            <person name="Kono T."/>
            <person name="Macchietto M."/>
            <person name="Millas R."/>
            <person name="McGilp L."/>
            <person name="Shao M."/>
            <person name="Duquette J."/>
            <person name="Hirsch C.N."/>
            <person name="Kimball J."/>
        </authorList>
    </citation>
    <scope>NUCLEOTIDE SEQUENCE</scope>
    <source>
        <tissue evidence="1">Fresh leaf tissue</tissue>
    </source>
</reference>
<dbReference type="Proteomes" id="UP000729402">
    <property type="component" value="Unassembled WGS sequence"/>
</dbReference>
<evidence type="ECO:0000313" key="2">
    <source>
        <dbReference type="Proteomes" id="UP000729402"/>
    </source>
</evidence>
<dbReference type="InterPro" id="IPR018184">
    <property type="entry name" value="Integrin_alpha_C_CS"/>
</dbReference>
<reference evidence="1" key="2">
    <citation type="submission" date="2021-02" db="EMBL/GenBank/DDBJ databases">
        <authorList>
            <person name="Kimball J.A."/>
            <person name="Haas M.W."/>
            <person name="Macchietto M."/>
            <person name="Kono T."/>
            <person name="Duquette J."/>
            <person name="Shao M."/>
        </authorList>
    </citation>
    <scope>NUCLEOTIDE SEQUENCE</scope>
    <source>
        <tissue evidence="1">Fresh leaf tissue</tissue>
    </source>
</reference>
<dbReference type="AlphaFoldDB" id="A0A8J5SNL8"/>
<protein>
    <submittedName>
        <fullName evidence="1">Uncharacterized protein</fullName>
    </submittedName>
</protein>
<comment type="caution">
    <text evidence="1">The sequence shown here is derived from an EMBL/GenBank/DDBJ whole genome shotgun (WGS) entry which is preliminary data.</text>
</comment>
<keyword evidence="2" id="KW-1185">Reference proteome</keyword>
<sequence length="131" mass="14913">MSSVTRCEAGSSAWLEQHVVSPSDGRNTQQKASVLAHVYRADSDRDVHHKKKGTRGAALFAVLQPSSQADEAQQLADLRLVLEFSPWLHGVQGMHANFWRPGFFPRQWQEAAGVKKMRLRLDLLRLLRRKR</sequence>
<evidence type="ECO:0000313" key="1">
    <source>
        <dbReference type="EMBL" id="KAG8077023.1"/>
    </source>
</evidence>
<name>A0A8J5SNL8_ZIZPA</name>